<accession>M7BFD3</accession>
<protein>
    <submittedName>
        <fullName evidence="2">Uncharacterized protein</fullName>
    </submittedName>
</protein>
<proteinExistence type="predicted"/>
<dbReference type="AlphaFoldDB" id="M7BFD3"/>
<reference evidence="3" key="1">
    <citation type="journal article" date="2013" name="Nat. Genet.">
        <title>The draft genomes of soft-shell turtle and green sea turtle yield insights into the development and evolution of the turtle-specific body plan.</title>
        <authorList>
            <person name="Wang Z."/>
            <person name="Pascual-Anaya J."/>
            <person name="Zadissa A."/>
            <person name="Li W."/>
            <person name="Niimura Y."/>
            <person name="Huang Z."/>
            <person name="Li C."/>
            <person name="White S."/>
            <person name="Xiong Z."/>
            <person name="Fang D."/>
            <person name="Wang B."/>
            <person name="Ming Y."/>
            <person name="Chen Y."/>
            <person name="Zheng Y."/>
            <person name="Kuraku S."/>
            <person name="Pignatelli M."/>
            <person name="Herrero J."/>
            <person name="Beal K."/>
            <person name="Nozawa M."/>
            <person name="Li Q."/>
            <person name="Wang J."/>
            <person name="Zhang H."/>
            <person name="Yu L."/>
            <person name="Shigenobu S."/>
            <person name="Wang J."/>
            <person name="Liu J."/>
            <person name="Flicek P."/>
            <person name="Searle S."/>
            <person name="Wang J."/>
            <person name="Kuratani S."/>
            <person name="Yin Y."/>
            <person name="Aken B."/>
            <person name="Zhang G."/>
            <person name="Irie N."/>
        </authorList>
    </citation>
    <scope>NUCLEOTIDE SEQUENCE [LARGE SCALE GENOMIC DNA]</scope>
</reference>
<dbReference type="EMBL" id="KB527245">
    <property type="protein sequence ID" value="EMP35899.1"/>
    <property type="molecule type" value="Genomic_DNA"/>
</dbReference>
<evidence type="ECO:0000313" key="3">
    <source>
        <dbReference type="Proteomes" id="UP000031443"/>
    </source>
</evidence>
<evidence type="ECO:0000256" key="1">
    <source>
        <dbReference type="SAM" id="MobiDB-lite"/>
    </source>
</evidence>
<name>M7BFD3_CHEMY</name>
<organism evidence="2 3">
    <name type="scientific">Chelonia mydas</name>
    <name type="common">Green sea-turtle</name>
    <name type="synonym">Chelonia agassizi</name>
    <dbReference type="NCBI Taxonomy" id="8469"/>
    <lineage>
        <taxon>Eukaryota</taxon>
        <taxon>Metazoa</taxon>
        <taxon>Chordata</taxon>
        <taxon>Craniata</taxon>
        <taxon>Vertebrata</taxon>
        <taxon>Euteleostomi</taxon>
        <taxon>Archelosauria</taxon>
        <taxon>Testudinata</taxon>
        <taxon>Testudines</taxon>
        <taxon>Cryptodira</taxon>
        <taxon>Durocryptodira</taxon>
        <taxon>Americhelydia</taxon>
        <taxon>Chelonioidea</taxon>
        <taxon>Cheloniidae</taxon>
        <taxon>Chelonia</taxon>
    </lineage>
</organism>
<gene>
    <name evidence="2" type="ORF">UY3_06927</name>
</gene>
<evidence type="ECO:0000313" key="2">
    <source>
        <dbReference type="EMBL" id="EMP35899.1"/>
    </source>
</evidence>
<dbReference type="Proteomes" id="UP000031443">
    <property type="component" value="Unassembled WGS sequence"/>
</dbReference>
<sequence>MYNSGTFVNIKENDTKIGIGMPERITAQVAKILQMSKQKPAKAKPDKGQLICGKFQKQPCSQVRGVKVWPFPQDVAILSERGTDNPVHFNGAVTVELNDVNIINESLLFIIAETPRQHIFLPLCDVVEDIEKRCSGIGLANCCSHWLRFATPGQWGLREVVQAEGCAGRPSRSPHWPGGVIRGQGEPSSSPHWPRAVNRGHWEPRSAKPADTTACCSPPSPERLLPATKQLMGGPTEQLWLVAAEHPLSFFHECLSPIAPMELVPMALAAGVKGGAHLKQAAKSGEGHGKSIFKYSEYLIIQYDSHLSHTGPFYPACASLIRYYRIYTVA</sequence>
<feature type="region of interest" description="Disordered" evidence="1">
    <location>
        <begin position="168"/>
        <end position="194"/>
    </location>
</feature>
<keyword evidence="3" id="KW-1185">Reference proteome</keyword>